<reference evidence="1" key="1">
    <citation type="submission" date="2022-05" db="EMBL/GenBank/DDBJ databases">
        <title>Metagenome Sequencing of an Archaeal-Dominated Microbial Community from a Hot Spring at the Los Azufres Geothermal Field, Mexico.</title>
        <authorList>
            <person name="Marin-Paredes R."/>
            <person name="Martinez-Romero E."/>
            <person name="Servin-Garciduenas L.E."/>
        </authorList>
    </citation>
    <scope>NUCLEOTIDE SEQUENCE</scope>
    <source>
        <strain evidence="1">AZ1-454</strain>
    </source>
</reference>
<organism evidence="1">
    <name type="scientific">Candidatus Aramenus sulfurataquae</name>
    <dbReference type="NCBI Taxonomy" id="1326980"/>
    <lineage>
        <taxon>Archaea</taxon>
        <taxon>Thermoproteota</taxon>
        <taxon>Thermoprotei</taxon>
        <taxon>Sulfolobales</taxon>
        <taxon>Sulfolobaceae</taxon>
        <taxon>Candidatus Aramenus</taxon>
    </lineage>
</organism>
<evidence type="ECO:0000313" key="1">
    <source>
        <dbReference type="EMBL" id="MCL7343656.1"/>
    </source>
</evidence>
<proteinExistence type="predicted"/>
<protein>
    <submittedName>
        <fullName evidence="1">Helix-turn-helix domain-containing protein</fullName>
    </submittedName>
</protein>
<comment type="caution">
    <text evidence="1">The sequence shown here is derived from an EMBL/GenBank/DDBJ whole genome shotgun (WGS) entry which is preliminary data.</text>
</comment>
<dbReference type="AlphaFoldDB" id="A0AAE3K1N1"/>
<name>A0AAE3K1N1_9CREN</name>
<sequence>MTLSSGEFPKDEERELITPAMPGGSVRTIVVRLFPNGHQQRKLRKLADVTAKLWNEVNYERRQQFFQEKKVDFKNTWKKYYEKYKKVLGVNAQAILQKNNEAWSSFSRC</sequence>
<accession>A0AAE3K1N1</accession>
<gene>
    <name evidence="1" type="ORF">TQ35_003675</name>
</gene>
<dbReference type="EMBL" id="JZWS02000002">
    <property type="protein sequence ID" value="MCL7343656.1"/>
    <property type="molecule type" value="Genomic_DNA"/>
</dbReference>